<dbReference type="PATRIC" id="fig|273063.9.peg.901"/>
<proteinExistence type="predicted"/>
<dbReference type="EMBL" id="BA000023">
    <property type="protein sequence ID" value="BAB65814.1"/>
    <property type="molecule type" value="Genomic_DNA"/>
</dbReference>
<accession>Q973U6</accession>
<feature type="domain" description="ABC transporter" evidence="1">
    <location>
        <begin position="44"/>
        <end position="81"/>
    </location>
</feature>
<evidence type="ECO:0000313" key="3">
    <source>
        <dbReference type="Proteomes" id="UP000001015"/>
    </source>
</evidence>
<dbReference type="KEGG" id="sto:STK_08020"/>
<dbReference type="GO" id="GO:0016887">
    <property type="term" value="F:ATP hydrolysis activity"/>
    <property type="evidence" value="ECO:0007669"/>
    <property type="project" value="InterPro"/>
</dbReference>
<name>Q973U6_SULTO</name>
<dbReference type="Pfam" id="PF00005">
    <property type="entry name" value="ABC_tran"/>
    <property type="match status" value="1"/>
</dbReference>
<dbReference type="AlphaFoldDB" id="Q973U6"/>
<dbReference type="GeneID" id="60598285"/>
<reference evidence="3" key="1">
    <citation type="journal article" date="2001" name="DNA Res.">
        <title>Complete genome sequence of an aerobic thermoacidophilic Crenarchaeon, Sulfolobus tokodaii strain7.</title>
        <authorList>
            <person name="Kawarabayasi Y."/>
            <person name="Hino Y."/>
            <person name="Horikawa H."/>
            <person name="Jin-no K."/>
            <person name="Takahashi M."/>
            <person name="Sekine M."/>
            <person name="Baba S."/>
            <person name="Ankai A."/>
            <person name="Kosugi H."/>
            <person name="Hosoyama A."/>
            <person name="Fukui S."/>
            <person name="Nagai Y."/>
            <person name="Nishijima K."/>
            <person name="Otsuka R."/>
            <person name="Nakazawa H."/>
            <person name="Takamiya M."/>
            <person name="Kato Y."/>
            <person name="Yoshizawa T."/>
            <person name="Tanaka T."/>
            <person name="Kudoh Y."/>
            <person name="Yamazaki J."/>
            <person name="Kushida N."/>
            <person name="Oguchi A."/>
            <person name="Aoki K."/>
            <person name="Masuda S."/>
            <person name="Yanagii M."/>
            <person name="Nishimura M."/>
            <person name="Yamagishi A."/>
            <person name="Oshima T."/>
            <person name="Kikuchi H."/>
        </authorList>
    </citation>
    <scope>NUCLEOTIDE SEQUENCE [LARGE SCALE GENOMIC DNA]</scope>
    <source>
        <strain evidence="3">DSM 16993 / JCM 10545 / NBRC 100140 / 7</strain>
    </source>
</reference>
<protein>
    <recommendedName>
        <fullName evidence="1">ABC transporter domain-containing protein</fullName>
    </recommendedName>
</protein>
<gene>
    <name evidence="2" type="primary">ST0802</name>
    <name evidence="2" type="ordered locus">STK_08020</name>
</gene>
<evidence type="ECO:0000259" key="1">
    <source>
        <dbReference type="Pfam" id="PF00005"/>
    </source>
</evidence>
<organism evidence="2 3">
    <name type="scientific">Sulfurisphaera tokodaii (strain DSM 16993 / JCM 10545 / NBRC 100140 / 7)</name>
    <name type="common">Sulfolobus tokodaii</name>
    <dbReference type="NCBI Taxonomy" id="273063"/>
    <lineage>
        <taxon>Archaea</taxon>
        <taxon>Thermoproteota</taxon>
        <taxon>Thermoprotei</taxon>
        <taxon>Sulfolobales</taxon>
        <taxon>Sulfolobaceae</taxon>
        <taxon>Sulfurisphaera</taxon>
    </lineage>
</organism>
<dbReference type="RefSeq" id="WP_010978797.1">
    <property type="nucleotide sequence ID" value="NC_003106.2"/>
</dbReference>
<sequence>MVRRAILLLVASLSTGFSITLTYHSSALAYYLRFSKLKMYNYVLSLFLGPNGSGKMTLLRAISGIIPYKDSIKINGKEVRSAKDLLEYFTNREEVYNIGNSTWETYIYEA</sequence>
<dbReference type="eggNOG" id="arCOG05372">
    <property type="taxonomic scope" value="Archaea"/>
</dbReference>
<evidence type="ECO:0000313" key="2">
    <source>
        <dbReference type="EMBL" id="BAB65814.1"/>
    </source>
</evidence>
<dbReference type="Gene3D" id="3.40.50.300">
    <property type="entry name" value="P-loop containing nucleotide triphosphate hydrolases"/>
    <property type="match status" value="1"/>
</dbReference>
<keyword evidence="3" id="KW-1185">Reference proteome</keyword>
<dbReference type="STRING" id="273063.STK_08020"/>
<dbReference type="SUPFAM" id="SSF52540">
    <property type="entry name" value="P-loop containing nucleoside triphosphate hydrolases"/>
    <property type="match status" value="1"/>
</dbReference>
<dbReference type="GO" id="GO:0005524">
    <property type="term" value="F:ATP binding"/>
    <property type="evidence" value="ECO:0007669"/>
    <property type="project" value="InterPro"/>
</dbReference>
<dbReference type="InterPro" id="IPR027417">
    <property type="entry name" value="P-loop_NTPase"/>
</dbReference>
<dbReference type="Proteomes" id="UP000001015">
    <property type="component" value="Chromosome"/>
</dbReference>
<dbReference type="InterPro" id="IPR003439">
    <property type="entry name" value="ABC_transporter-like_ATP-bd"/>
</dbReference>